<proteinExistence type="predicted"/>
<reference evidence="2" key="1">
    <citation type="submission" date="2021-12" db="EMBL/GenBank/DDBJ databases">
        <authorList>
            <person name="Rodrigo-Torres L."/>
            <person name="Arahal R. D."/>
            <person name="Lucena T."/>
        </authorList>
    </citation>
    <scope>NUCLEOTIDE SEQUENCE</scope>
    <source>
        <strain evidence="2">CECT 8858</strain>
    </source>
</reference>
<name>A0ABN8EWB0_9BACT</name>
<comment type="caution">
    <text evidence="2">The sequence shown here is derived from an EMBL/GenBank/DDBJ whole genome shotgun (WGS) entry which is preliminary data.</text>
</comment>
<evidence type="ECO:0000313" key="2">
    <source>
        <dbReference type="EMBL" id="CAH0995840.1"/>
    </source>
</evidence>
<evidence type="ECO:0000256" key="1">
    <source>
        <dbReference type="SAM" id="Phobius"/>
    </source>
</evidence>
<feature type="transmembrane region" description="Helical" evidence="1">
    <location>
        <begin position="120"/>
        <end position="140"/>
    </location>
</feature>
<feature type="transmembrane region" description="Helical" evidence="1">
    <location>
        <begin position="177"/>
        <end position="198"/>
    </location>
</feature>
<evidence type="ECO:0000313" key="3">
    <source>
        <dbReference type="Proteomes" id="UP000837932"/>
    </source>
</evidence>
<gene>
    <name evidence="2" type="ORF">EMA8858_01968</name>
</gene>
<dbReference type="EMBL" id="CAKLPY010000001">
    <property type="protein sequence ID" value="CAH0995840.1"/>
    <property type="molecule type" value="Genomic_DNA"/>
</dbReference>
<sequence length="236" mass="27651">MMKNIIFITAIFLVLVCECYAQVLENKNQADLWSNNFRIVSYFIMGFWYYDKQKENFGTIQKVFLISIFIPIAVSLSSYLIDEKIAIIVNISVNSMMFASWVYVFKQLGAFITFKDSNRTIIKLMPAFLVLPMLFFYFSLYQSLPLLYSIFVFSYIIFFSYTGLLAGFLPIKEEKKLWIIIAIVILVIVNFMNGYHTFLQKLSWAYPVIRTLTVTSRCMMIYGMINYNEQPTQGKQ</sequence>
<feature type="transmembrane region" description="Helical" evidence="1">
    <location>
        <begin position="146"/>
        <end position="170"/>
    </location>
</feature>
<keyword evidence="1" id="KW-0472">Membrane</keyword>
<organism evidence="2 3">
    <name type="scientific">Emticicia aquatica</name>
    <dbReference type="NCBI Taxonomy" id="1681835"/>
    <lineage>
        <taxon>Bacteria</taxon>
        <taxon>Pseudomonadati</taxon>
        <taxon>Bacteroidota</taxon>
        <taxon>Cytophagia</taxon>
        <taxon>Cytophagales</taxon>
        <taxon>Leadbetterellaceae</taxon>
        <taxon>Emticicia</taxon>
    </lineage>
</organism>
<feature type="transmembrane region" description="Helical" evidence="1">
    <location>
        <begin position="87"/>
        <end position="108"/>
    </location>
</feature>
<protein>
    <submittedName>
        <fullName evidence="2">Uncharacterized protein</fullName>
    </submittedName>
</protein>
<keyword evidence="1" id="KW-0812">Transmembrane</keyword>
<keyword evidence="1" id="KW-1133">Transmembrane helix</keyword>
<dbReference type="Proteomes" id="UP000837932">
    <property type="component" value="Unassembled WGS sequence"/>
</dbReference>
<keyword evidence="3" id="KW-1185">Reference proteome</keyword>
<feature type="transmembrane region" description="Helical" evidence="1">
    <location>
        <begin position="63"/>
        <end position="81"/>
    </location>
</feature>
<accession>A0ABN8EWB0</accession>